<dbReference type="AlphaFoldDB" id="A0A8S1VUQ4"/>
<name>A0A8S1VUQ4_PAROT</name>
<proteinExistence type="predicted"/>
<reference evidence="1" key="1">
    <citation type="submission" date="2021-01" db="EMBL/GenBank/DDBJ databases">
        <authorList>
            <consortium name="Genoscope - CEA"/>
            <person name="William W."/>
        </authorList>
    </citation>
    <scope>NUCLEOTIDE SEQUENCE</scope>
</reference>
<dbReference type="Proteomes" id="UP000683925">
    <property type="component" value="Unassembled WGS sequence"/>
</dbReference>
<gene>
    <name evidence="1" type="ORF">POCTA_138.1.T0750002</name>
</gene>
<sequence length="42" mass="4910">MMNLCCSDPVSTRHSTGRGELVKLLKMNQRIKKINTKQRQHK</sequence>
<accession>A0A8S1VUQ4</accession>
<evidence type="ECO:0000313" key="2">
    <source>
        <dbReference type="Proteomes" id="UP000683925"/>
    </source>
</evidence>
<protein>
    <submittedName>
        <fullName evidence="1">Uncharacterized protein</fullName>
    </submittedName>
</protein>
<organism evidence="1 2">
    <name type="scientific">Paramecium octaurelia</name>
    <dbReference type="NCBI Taxonomy" id="43137"/>
    <lineage>
        <taxon>Eukaryota</taxon>
        <taxon>Sar</taxon>
        <taxon>Alveolata</taxon>
        <taxon>Ciliophora</taxon>
        <taxon>Intramacronucleata</taxon>
        <taxon>Oligohymenophorea</taxon>
        <taxon>Peniculida</taxon>
        <taxon>Parameciidae</taxon>
        <taxon>Paramecium</taxon>
    </lineage>
</organism>
<dbReference type="EMBL" id="CAJJDP010000074">
    <property type="protein sequence ID" value="CAD8180387.1"/>
    <property type="molecule type" value="Genomic_DNA"/>
</dbReference>
<evidence type="ECO:0000313" key="1">
    <source>
        <dbReference type="EMBL" id="CAD8180387.1"/>
    </source>
</evidence>
<comment type="caution">
    <text evidence="1">The sequence shown here is derived from an EMBL/GenBank/DDBJ whole genome shotgun (WGS) entry which is preliminary data.</text>
</comment>
<keyword evidence="2" id="KW-1185">Reference proteome</keyword>